<reference evidence="1 2" key="3">
    <citation type="submission" date="2019-11" db="EMBL/GenBank/DDBJ databases">
        <title>A de novo genome assembly of a pear dwarfing rootstock.</title>
        <authorList>
            <person name="Wang F."/>
            <person name="Wang J."/>
            <person name="Li S."/>
            <person name="Zhang Y."/>
            <person name="Fang M."/>
            <person name="Ma L."/>
            <person name="Zhao Y."/>
            <person name="Jiang S."/>
        </authorList>
    </citation>
    <scope>NUCLEOTIDE SEQUENCE [LARGE SCALE GENOMIC DNA]</scope>
    <source>
        <strain evidence="1">S2</strain>
        <tissue evidence="1">Leaf</tissue>
    </source>
</reference>
<evidence type="ECO:0000313" key="2">
    <source>
        <dbReference type="Proteomes" id="UP000327157"/>
    </source>
</evidence>
<keyword evidence="2" id="KW-1185">Reference proteome</keyword>
<organism evidence="1 2">
    <name type="scientific">Pyrus ussuriensis x Pyrus communis</name>
    <dbReference type="NCBI Taxonomy" id="2448454"/>
    <lineage>
        <taxon>Eukaryota</taxon>
        <taxon>Viridiplantae</taxon>
        <taxon>Streptophyta</taxon>
        <taxon>Embryophyta</taxon>
        <taxon>Tracheophyta</taxon>
        <taxon>Spermatophyta</taxon>
        <taxon>Magnoliopsida</taxon>
        <taxon>eudicotyledons</taxon>
        <taxon>Gunneridae</taxon>
        <taxon>Pentapetalae</taxon>
        <taxon>rosids</taxon>
        <taxon>fabids</taxon>
        <taxon>Rosales</taxon>
        <taxon>Rosaceae</taxon>
        <taxon>Amygdaloideae</taxon>
        <taxon>Maleae</taxon>
        <taxon>Pyrus</taxon>
    </lineage>
</organism>
<dbReference type="OrthoDB" id="75724at2759"/>
<gene>
    <name evidence="1" type="ORF">D8674_035778</name>
</gene>
<protein>
    <submittedName>
        <fullName evidence="1">Uncharacterized protein</fullName>
    </submittedName>
</protein>
<name>A0A5N5GIT8_9ROSA</name>
<sequence>MHDPAENEKLCVFLIEKALGACPEGRGEILGIFNLRWVQQRCYRKWKEQQFENMVWELWEGILERKTDNVLAVASSRKWPSVSNY</sequence>
<dbReference type="AlphaFoldDB" id="A0A5N5GIT8"/>
<reference evidence="2" key="2">
    <citation type="submission" date="2019-10" db="EMBL/GenBank/DDBJ databases">
        <title>A de novo genome assembly of a pear dwarfing rootstock.</title>
        <authorList>
            <person name="Wang F."/>
            <person name="Wang J."/>
            <person name="Li S."/>
            <person name="Zhang Y."/>
            <person name="Fang M."/>
            <person name="Ma L."/>
            <person name="Zhao Y."/>
            <person name="Jiang S."/>
        </authorList>
    </citation>
    <scope>NUCLEOTIDE SEQUENCE [LARGE SCALE GENOMIC DNA]</scope>
</reference>
<reference evidence="1 2" key="1">
    <citation type="submission" date="2019-09" db="EMBL/GenBank/DDBJ databases">
        <authorList>
            <person name="Ou C."/>
        </authorList>
    </citation>
    <scope>NUCLEOTIDE SEQUENCE [LARGE SCALE GENOMIC DNA]</scope>
    <source>
        <strain evidence="1">S2</strain>
        <tissue evidence="1">Leaf</tissue>
    </source>
</reference>
<accession>A0A5N5GIT8</accession>
<dbReference type="Proteomes" id="UP000327157">
    <property type="component" value="Chromosome 9"/>
</dbReference>
<comment type="caution">
    <text evidence="1">The sequence shown here is derived from an EMBL/GenBank/DDBJ whole genome shotgun (WGS) entry which is preliminary data.</text>
</comment>
<evidence type="ECO:0000313" key="1">
    <source>
        <dbReference type="EMBL" id="KAB2613462.1"/>
    </source>
</evidence>
<proteinExistence type="predicted"/>
<dbReference type="EMBL" id="SMOL01000458">
    <property type="protein sequence ID" value="KAB2613462.1"/>
    <property type="molecule type" value="Genomic_DNA"/>
</dbReference>